<dbReference type="InterPro" id="IPR020845">
    <property type="entry name" value="AMP-binding_CS"/>
</dbReference>
<name>W5TDW5_9NOCA</name>
<evidence type="ECO:0000313" key="5">
    <source>
        <dbReference type="EMBL" id="AHH17535.1"/>
    </source>
</evidence>
<dbReference type="Pfam" id="PF13193">
    <property type="entry name" value="AMP-binding_C"/>
    <property type="match status" value="1"/>
</dbReference>
<dbReference type="PANTHER" id="PTHR43767">
    <property type="entry name" value="LONG-CHAIN-FATTY-ACID--COA LIGASE"/>
    <property type="match status" value="1"/>
</dbReference>
<dbReference type="InterPro" id="IPR000873">
    <property type="entry name" value="AMP-dep_synth/lig_dom"/>
</dbReference>
<dbReference type="Proteomes" id="UP000019150">
    <property type="component" value="Chromosome"/>
</dbReference>
<reference evidence="5 6" key="1">
    <citation type="journal article" date="2014" name="Appl. Environ. Microbiol.">
        <title>Insights into the Microbial Degradation of Rubber and Gutta-Percha by Analysis of the Complete Genome of Nocardia nova SH22a.</title>
        <authorList>
            <person name="Luo Q."/>
            <person name="Hiessl S."/>
            <person name="Poehlein A."/>
            <person name="Daniel R."/>
            <person name="Steinbuchel A."/>
        </authorList>
    </citation>
    <scope>NUCLEOTIDE SEQUENCE [LARGE SCALE GENOMIC DNA]</scope>
    <source>
        <strain evidence="5">SH22a</strain>
    </source>
</reference>
<keyword evidence="2 5" id="KW-0436">Ligase</keyword>
<dbReference type="Gene3D" id="3.40.50.12780">
    <property type="entry name" value="N-terminal domain of ligase-like"/>
    <property type="match status" value="1"/>
</dbReference>
<dbReference type="SUPFAM" id="SSF56801">
    <property type="entry name" value="Acetyl-CoA synthetase-like"/>
    <property type="match status" value="1"/>
</dbReference>
<dbReference type="InterPro" id="IPR050237">
    <property type="entry name" value="ATP-dep_AMP-bd_enzyme"/>
</dbReference>
<sequence length="522" mass="56032">MDSCNFAHTVADLLQRSYENFAGRPALVLADGAELTYGELGQTAARIAGGLAELGLVPGDRLVLAQRNGPDYAMLDHAMLWGGYVRVAVSFRLHANEIAAIAADADAKVVVVDNNRRAEVERALREAGVSPLVVGATGDREGLTVPGLASGPATSAHTWELDDLAWMPYTSGTTGKPKGVMHTQRSIMAAMRNMLGEFPSSPPQDTVLLVAPLSHLAGWLRLCYSIRGARQVFMPDFDAHEALSLIERYRVTVVPVVPTIVNFMTEQLETGDYDTSSLDTIIYAGSPMAPDRLARAIAAFGPKFMQCYGLTELPMPLTVLYKSDHVVSGGAVPPHLASAGRVTPFIEVRITDADGNEVPAGEIGEIQVRSDNVMRGYWQLPAESDAFVLAGGWTGTGDVGRLDNGYLYIVDRKRDLIVSGGFNVFPSEVEAAVAAVPGVQEVAVVGVPDPKWGETVLAVVVAEPGSTVTGTDVMDGCRAAIAGYKLPRRVEFVEELPKTSSGKLMRRDLRRTYWAHSDRNVG</sequence>
<dbReference type="OrthoDB" id="9803968at2"/>
<evidence type="ECO:0000256" key="2">
    <source>
        <dbReference type="ARBA" id="ARBA00022598"/>
    </source>
</evidence>
<evidence type="ECO:0000259" key="4">
    <source>
        <dbReference type="Pfam" id="PF13193"/>
    </source>
</evidence>
<dbReference type="PATRIC" id="fig|1415166.3.peg.2812"/>
<dbReference type="InterPro" id="IPR042099">
    <property type="entry name" value="ANL_N_sf"/>
</dbReference>
<dbReference type="Gene3D" id="3.30.300.30">
    <property type="match status" value="1"/>
</dbReference>
<accession>W5TDW5</accession>
<dbReference type="EC" id="6.2.1.-" evidence="5"/>
<dbReference type="InterPro" id="IPR045851">
    <property type="entry name" value="AMP-bd_C_sf"/>
</dbReference>
<gene>
    <name evidence="5" type="ORF">NONO_c27430</name>
</gene>
<dbReference type="FunFam" id="3.30.300.30:FF:000008">
    <property type="entry name" value="2,3-dihydroxybenzoate-AMP ligase"/>
    <property type="match status" value="1"/>
</dbReference>
<dbReference type="HOGENOM" id="CLU_000022_59_10_11"/>
<keyword evidence="6" id="KW-1185">Reference proteome</keyword>
<proteinExistence type="inferred from homology"/>
<dbReference type="InterPro" id="IPR025110">
    <property type="entry name" value="AMP-bd_C"/>
</dbReference>
<feature type="domain" description="AMP-dependent synthetase/ligase" evidence="3">
    <location>
        <begin position="15"/>
        <end position="378"/>
    </location>
</feature>
<dbReference type="STRING" id="1415166.NONO_c27430"/>
<comment type="similarity">
    <text evidence="1">Belongs to the ATP-dependent AMP-binding enzyme family.</text>
</comment>
<organism evidence="5 6">
    <name type="scientific">Nocardia nova SH22a</name>
    <dbReference type="NCBI Taxonomy" id="1415166"/>
    <lineage>
        <taxon>Bacteria</taxon>
        <taxon>Bacillati</taxon>
        <taxon>Actinomycetota</taxon>
        <taxon>Actinomycetes</taxon>
        <taxon>Mycobacteriales</taxon>
        <taxon>Nocardiaceae</taxon>
        <taxon>Nocardia</taxon>
    </lineage>
</organism>
<dbReference type="PANTHER" id="PTHR43767:SF7">
    <property type="entry name" value="MEDIUM_LONG-CHAIN-FATTY-ACID--COA LIGASE FADD8"/>
    <property type="match status" value="1"/>
</dbReference>
<dbReference type="AlphaFoldDB" id="W5TDW5"/>
<dbReference type="PROSITE" id="PS00455">
    <property type="entry name" value="AMP_BINDING"/>
    <property type="match status" value="1"/>
</dbReference>
<evidence type="ECO:0000256" key="1">
    <source>
        <dbReference type="ARBA" id="ARBA00006432"/>
    </source>
</evidence>
<evidence type="ECO:0000313" key="6">
    <source>
        <dbReference type="Proteomes" id="UP000019150"/>
    </source>
</evidence>
<evidence type="ECO:0000259" key="3">
    <source>
        <dbReference type="Pfam" id="PF00501"/>
    </source>
</evidence>
<dbReference type="Pfam" id="PF00501">
    <property type="entry name" value="AMP-binding"/>
    <property type="match status" value="1"/>
</dbReference>
<feature type="domain" description="AMP-binding enzyme C-terminal" evidence="4">
    <location>
        <begin position="428"/>
        <end position="503"/>
    </location>
</feature>
<dbReference type="EMBL" id="CP006850">
    <property type="protein sequence ID" value="AHH17535.1"/>
    <property type="molecule type" value="Genomic_DNA"/>
</dbReference>
<protein>
    <submittedName>
        <fullName evidence="5">Acyl-CoA synthetase (AMP-forming)/AMP-acid ligase I</fullName>
        <ecNumber evidence="5">6.2.1.-</ecNumber>
    </submittedName>
</protein>
<dbReference type="KEGG" id="nno:NONO_c27430"/>
<dbReference type="GO" id="GO:0016877">
    <property type="term" value="F:ligase activity, forming carbon-sulfur bonds"/>
    <property type="evidence" value="ECO:0007669"/>
    <property type="project" value="UniProtKB-ARBA"/>
</dbReference>
<dbReference type="eggNOG" id="COG0318">
    <property type="taxonomic scope" value="Bacteria"/>
</dbReference>